<dbReference type="SMART" id="SM00612">
    <property type="entry name" value="Kelch"/>
    <property type="match status" value="4"/>
</dbReference>
<evidence type="ECO:0000256" key="2">
    <source>
        <dbReference type="SAM" id="Phobius"/>
    </source>
</evidence>
<dbReference type="GO" id="GO:0006355">
    <property type="term" value="P:regulation of DNA-templated transcription"/>
    <property type="evidence" value="ECO:0007669"/>
    <property type="project" value="InterPro"/>
</dbReference>
<feature type="region of interest" description="Disordered" evidence="1">
    <location>
        <begin position="78"/>
        <end position="98"/>
    </location>
</feature>
<feature type="region of interest" description="Disordered" evidence="1">
    <location>
        <begin position="163"/>
        <end position="183"/>
    </location>
</feature>
<dbReference type="STRING" id="765420.OSCT_3207"/>
<feature type="transmembrane region" description="Helical" evidence="2">
    <location>
        <begin position="136"/>
        <end position="154"/>
    </location>
</feature>
<dbReference type="eggNOG" id="COG2197">
    <property type="taxonomic scope" value="Bacteria"/>
</dbReference>
<dbReference type="Pfam" id="PF24681">
    <property type="entry name" value="Kelch_KLHDC2_KLHL20_DRC7"/>
    <property type="match status" value="1"/>
</dbReference>
<dbReference type="HOGENOM" id="CLU_592854_0_0_0"/>
<evidence type="ECO:0000313" key="5">
    <source>
        <dbReference type="Proteomes" id="UP000054010"/>
    </source>
</evidence>
<keyword evidence="5" id="KW-1185">Reference proteome</keyword>
<evidence type="ECO:0000256" key="1">
    <source>
        <dbReference type="SAM" id="MobiDB-lite"/>
    </source>
</evidence>
<dbReference type="SUPFAM" id="SSF117281">
    <property type="entry name" value="Kelch motif"/>
    <property type="match status" value="1"/>
</dbReference>
<dbReference type="InterPro" id="IPR000792">
    <property type="entry name" value="Tscrpt_reg_LuxR_C"/>
</dbReference>
<dbReference type="eggNOG" id="COG3055">
    <property type="taxonomic scope" value="Bacteria"/>
</dbReference>
<dbReference type="Gene3D" id="2.120.10.80">
    <property type="entry name" value="Kelch-type beta propeller"/>
    <property type="match status" value="1"/>
</dbReference>
<sequence length="464" mass="50076">MSNENPISEREREILKLVATGASNQQIAQQLNISVNTVKVHVRNIFSKTGVMSRTEATIYAINHGFVVPERFAPSPANNDSVLIDTPQDEPPAPTVEPETVAEIVDPGDSPPNPASIPANHPSLPVSAPRMLWPRLVGALVLLVVVISGGLLWAKAEPVESPTPVLTPSTVSSNDPDQRWFSRAPMPQPRAAFAITAYDIDRKLYVIGGSIDGQPSAAIDRFDPENNLWVSLSNKPTAVSHIGAAVLRGNIYVPGGIDASGQVRDILEIFDPREQRWHTGAALPGPRSNYALVAWEGQLYLIGGWDGTQVRSEVYIYDPQRDAWSTGPTLPSPRQDAGATVVAGQIYVVGGSDGSVGLRESIVLEASGRQARWISMTPLPQAIATPSVHTTISAMLVFDPAQHQSFQYNQSADAWHSVSLPDNADIAHTSSMLGGSIYFITPQGQVQEYRVLYTIFVPATGTNY</sequence>
<keyword evidence="2" id="KW-0812">Transmembrane</keyword>
<keyword evidence="2" id="KW-0472">Membrane</keyword>
<dbReference type="EMBL" id="ADVR01000142">
    <property type="protein sequence ID" value="EFO78912.1"/>
    <property type="molecule type" value="Genomic_DNA"/>
</dbReference>
<keyword evidence="2" id="KW-1133">Transmembrane helix</keyword>
<dbReference type="SUPFAM" id="SSF46894">
    <property type="entry name" value="C-terminal effector domain of the bipartite response regulators"/>
    <property type="match status" value="1"/>
</dbReference>
<dbReference type="PROSITE" id="PS00622">
    <property type="entry name" value="HTH_LUXR_1"/>
    <property type="match status" value="1"/>
</dbReference>
<evidence type="ECO:0000259" key="3">
    <source>
        <dbReference type="PROSITE" id="PS50043"/>
    </source>
</evidence>
<evidence type="ECO:0000313" key="4">
    <source>
        <dbReference type="EMBL" id="EFO78912.1"/>
    </source>
</evidence>
<dbReference type="SMART" id="SM00421">
    <property type="entry name" value="HTH_LUXR"/>
    <property type="match status" value="1"/>
</dbReference>
<dbReference type="PROSITE" id="PS50043">
    <property type="entry name" value="HTH_LUXR_2"/>
    <property type="match status" value="1"/>
</dbReference>
<feature type="compositionally biased region" description="Polar residues" evidence="1">
    <location>
        <begin position="164"/>
        <end position="175"/>
    </location>
</feature>
<dbReference type="AlphaFoldDB" id="E1IIQ6"/>
<dbReference type="InterPro" id="IPR015915">
    <property type="entry name" value="Kelch-typ_b-propeller"/>
</dbReference>
<dbReference type="InterPro" id="IPR006652">
    <property type="entry name" value="Kelch_1"/>
</dbReference>
<dbReference type="InterPro" id="IPR052392">
    <property type="entry name" value="Kelch-BTB_domain-containing"/>
</dbReference>
<dbReference type="CDD" id="cd06170">
    <property type="entry name" value="LuxR_C_like"/>
    <property type="match status" value="1"/>
</dbReference>
<dbReference type="GO" id="GO:0003677">
    <property type="term" value="F:DNA binding"/>
    <property type="evidence" value="ECO:0007669"/>
    <property type="project" value="InterPro"/>
</dbReference>
<dbReference type="InterPro" id="IPR016032">
    <property type="entry name" value="Sig_transdc_resp-reg_C-effctor"/>
</dbReference>
<feature type="domain" description="HTH luxR-type" evidence="3">
    <location>
        <begin position="1"/>
        <end position="65"/>
    </location>
</feature>
<organism evidence="4 5">
    <name type="scientific">Oscillochloris trichoides DG-6</name>
    <dbReference type="NCBI Taxonomy" id="765420"/>
    <lineage>
        <taxon>Bacteria</taxon>
        <taxon>Bacillati</taxon>
        <taxon>Chloroflexota</taxon>
        <taxon>Chloroflexia</taxon>
        <taxon>Chloroflexales</taxon>
        <taxon>Chloroflexineae</taxon>
        <taxon>Oscillochloridaceae</taxon>
        <taxon>Oscillochloris</taxon>
    </lineage>
</organism>
<accession>E1IIQ6</accession>
<dbReference type="PRINTS" id="PR00038">
    <property type="entry name" value="HTHLUXR"/>
</dbReference>
<gene>
    <name evidence="4" type="ORF">OSCT_3207</name>
</gene>
<reference evidence="4 5" key="1">
    <citation type="journal article" date="2011" name="J. Bacteriol.">
        <title>Draft genome sequence of the anoxygenic filamentous phototrophic bacterium Oscillochloris trichoides subsp. DG-6.</title>
        <authorList>
            <person name="Kuznetsov B.B."/>
            <person name="Ivanovsky R.N."/>
            <person name="Keppen O.I."/>
            <person name="Sukhacheva M.V."/>
            <person name="Bumazhkin B.K."/>
            <person name="Patutina E.O."/>
            <person name="Beletsky A.V."/>
            <person name="Mardanov A.V."/>
            <person name="Baslerov R.V."/>
            <person name="Panteleeva A.N."/>
            <person name="Kolganova T.V."/>
            <person name="Ravin N.V."/>
            <person name="Skryabin K.G."/>
        </authorList>
    </citation>
    <scope>NUCLEOTIDE SEQUENCE [LARGE SCALE GENOMIC DNA]</scope>
    <source>
        <strain evidence="4 5">DG-6</strain>
    </source>
</reference>
<comment type="caution">
    <text evidence="4">The sequence shown here is derived from an EMBL/GenBank/DDBJ whole genome shotgun (WGS) entry which is preliminary data.</text>
</comment>
<protein>
    <submittedName>
        <fullName evidence="4">Regulatory protein LuxR</fullName>
    </submittedName>
</protein>
<dbReference type="Pfam" id="PF00196">
    <property type="entry name" value="GerE"/>
    <property type="match status" value="1"/>
</dbReference>
<dbReference type="Proteomes" id="UP000054010">
    <property type="component" value="Unassembled WGS sequence"/>
</dbReference>
<dbReference type="PANTHER" id="PTHR46375">
    <property type="entry name" value="KELCH REPEAT AND BTB DOMAIN-CONTAINING PROTEIN 13-RELATED"/>
    <property type="match status" value="1"/>
</dbReference>
<proteinExistence type="predicted"/>
<dbReference type="InterPro" id="IPR036388">
    <property type="entry name" value="WH-like_DNA-bd_sf"/>
</dbReference>
<name>E1IIQ6_9CHLR</name>
<dbReference type="Gene3D" id="1.10.10.10">
    <property type="entry name" value="Winged helix-like DNA-binding domain superfamily/Winged helix DNA-binding domain"/>
    <property type="match status" value="1"/>
</dbReference>
<dbReference type="PANTHER" id="PTHR46375:SF3">
    <property type="entry name" value="KELCH REPEAT AND BTB DOMAIN-CONTAINING PROTEIN 13"/>
    <property type="match status" value="1"/>
</dbReference>
<dbReference type="OrthoDB" id="1806906at2"/>